<dbReference type="SUPFAM" id="SSF103473">
    <property type="entry name" value="MFS general substrate transporter"/>
    <property type="match status" value="1"/>
</dbReference>
<comment type="caution">
    <text evidence="8">The sequence shown here is derived from an EMBL/GenBank/DDBJ whole genome shotgun (WGS) entry which is preliminary data.</text>
</comment>
<dbReference type="InterPro" id="IPR020846">
    <property type="entry name" value="MFS_dom"/>
</dbReference>
<feature type="transmembrane region" description="Helical" evidence="6">
    <location>
        <begin position="145"/>
        <end position="169"/>
    </location>
</feature>
<feature type="transmembrane region" description="Helical" evidence="6">
    <location>
        <begin position="373"/>
        <end position="395"/>
    </location>
</feature>
<evidence type="ECO:0000313" key="8">
    <source>
        <dbReference type="EMBL" id="RXK41978.1"/>
    </source>
</evidence>
<dbReference type="PANTHER" id="PTHR43791">
    <property type="entry name" value="PERMEASE-RELATED"/>
    <property type="match status" value="1"/>
</dbReference>
<dbReference type="VEuPathDB" id="FungiDB:TREMEDRAFT_68492"/>
<keyword evidence="2" id="KW-0813">Transport</keyword>
<dbReference type="FunFam" id="1.20.1250.20:FF:000013">
    <property type="entry name" value="MFS general substrate transporter"/>
    <property type="match status" value="1"/>
</dbReference>
<keyword evidence="9" id="KW-1185">Reference proteome</keyword>
<feature type="transmembrane region" description="Helical" evidence="6">
    <location>
        <begin position="91"/>
        <end position="113"/>
    </location>
</feature>
<reference evidence="8 9" key="1">
    <citation type="submission" date="2016-06" db="EMBL/GenBank/DDBJ databases">
        <title>Evolution of pathogenesis and genome organization in the Tremellales.</title>
        <authorList>
            <person name="Cuomo C."/>
            <person name="Litvintseva A."/>
            <person name="Heitman J."/>
            <person name="Chen Y."/>
            <person name="Sun S."/>
            <person name="Springer D."/>
            <person name="Dromer F."/>
            <person name="Young S."/>
            <person name="Zeng Q."/>
            <person name="Chapman S."/>
            <person name="Gujja S."/>
            <person name="Saif S."/>
            <person name="Birren B."/>
        </authorList>
    </citation>
    <scope>NUCLEOTIDE SEQUENCE [LARGE SCALE GENOMIC DNA]</scope>
    <source>
        <strain evidence="8 9">ATCC 28783</strain>
    </source>
</reference>
<proteinExistence type="predicted"/>
<feature type="transmembrane region" description="Helical" evidence="6">
    <location>
        <begin position="181"/>
        <end position="202"/>
    </location>
</feature>
<dbReference type="PROSITE" id="PS50850">
    <property type="entry name" value="MFS"/>
    <property type="match status" value="1"/>
</dbReference>
<name>A0A4Q1BV99_TREME</name>
<dbReference type="FunFam" id="1.20.1250.20:FF:000018">
    <property type="entry name" value="MFS transporter permease"/>
    <property type="match status" value="1"/>
</dbReference>
<dbReference type="Gene3D" id="1.20.1250.20">
    <property type="entry name" value="MFS general substrate transporter like domains"/>
    <property type="match status" value="2"/>
</dbReference>
<dbReference type="InParanoid" id="A0A4Q1BV99"/>
<evidence type="ECO:0000313" key="9">
    <source>
        <dbReference type="Proteomes" id="UP000289152"/>
    </source>
</evidence>
<feature type="transmembrane region" description="Helical" evidence="6">
    <location>
        <begin position="407"/>
        <end position="428"/>
    </location>
</feature>
<dbReference type="AlphaFoldDB" id="A0A4Q1BV99"/>
<dbReference type="Proteomes" id="UP000289152">
    <property type="component" value="Unassembled WGS sequence"/>
</dbReference>
<evidence type="ECO:0000256" key="6">
    <source>
        <dbReference type="SAM" id="Phobius"/>
    </source>
</evidence>
<dbReference type="PANTHER" id="PTHR43791:SF101">
    <property type="entry name" value="HIGH-AFFINITY NICOTINIC ACID TRANSPORTER"/>
    <property type="match status" value="1"/>
</dbReference>
<feature type="transmembrane region" description="Helical" evidence="6">
    <location>
        <begin position="214"/>
        <end position="234"/>
    </location>
</feature>
<keyword evidence="5 6" id="KW-0472">Membrane</keyword>
<dbReference type="OrthoDB" id="2985014at2759"/>
<dbReference type="InterPro" id="IPR036259">
    <property type="entry name" value="MFS_trans_sf"/>
</dbReference>
<keyword evidence="4 6" id="KW-1133">Transmembrane helix</keyword>
<evidence type="ECO:0000256" key="1">
    <source>
        <dbReference type="ARBA" id="ARBA00004141"/>
    </source>
</evidence>
<protein>
    <recommendedName>
        <fullName evidence="7">Major facilitator superfamily (MFS) profile domain-containing protein</fullName>
    </recommendedName>
</protein>
<feature type="transmembrane region" description="Helical" evidence="6">
    <location>
        <begin position="120"/>
        <end position="139"/>
    </location>
</feature>
<sequence>MSLSQHIPTESSEKVDEYGTHEKQLTHEVLEVDDWTAEDEVLAKRGLRRVDLSVIVTFAIVYMMSFLDRSNIGNANLTGFSTDLGLVGNQYGAAVSVVYSTYVFFEPTASVLVKIVTPKVMITFCTLAWAVITIGSAFIKNYDQLLAVRILLGIFEAGMIPTINLFLSMTYNRDEYVTRQIFIYFANCMSGAFGGLLAYGLSQIHASGLHGWQWMYLVEGLISICLVPLAWFMIPNEATQCRFLKPAERAAMEKRRIRNRRIYDERDKFTWGALLAAVKDFRVYFMCISQFGMLCTVYSLTTFMPSIVAGLGFTTRVQAQLLTVPVYVIAAVGFAIAGFFSDRYKIRSPFILASNICNLIGFIMLAASDRVGVRYAGCFIGCIGLYAGGTLNNMWCADNFGPHYKRALSMGMMQFIGNTAGAIIGFIFTTHTAPRYLKGLHFDVGMTCVSFLCTCTNALYARHMNKKKREMIAAGAPDDPSLGDKNPHYLWFM</sequence>
<evidence type="ECO:0000256" key="5">
    <source>
        <dbReference type="ARBA" id="ARBA00023136"/>
    </source>
</evidence>
<evidence type="ECO:0000256" key="3">
    <source>
        <dbReference type="ARBA" id="ARBA00022692"/>
    </source>
</evidence>
<dbReference type="Pfam" id="PF07690">
    <property type="entry name" value="MFS_1"/>
    <property type="match status" value="1"/>
</dbReference>
<evidence type="ECO:0000256" key="4">
    <source>
        <dbReference type="ARBA" id="ARBA00022989"/>
    </source>
</evidence>
<accession>A0A4Q1BV99</accession>
<feature type="transmembrane region" description="Helical" evidence="6">
    <location>
        <begin position="440"/>
        <end position="461"/>
    </location>
</feature>
<organism evidence="8 9">
    <name type="scientific">Tremella mesenterica</name>
    <name type="common">Jelly fungus</name>
    <dbReference type="NCBI Taxonomy" id="5217"/>
    <lineage>
        <taxon>Eukaryota</taxon>
        <taxon>Fungi</taxon>
        <taxon>Dikarya</taxon>
        <taxon>Basidiomycota</taxon>
        <taxon>Agaricomycotina</taxon>
        <taxon>Tremellomycetes</taxon>
        <taxon>Tremellales</taxon>
        <taxon>Tremellaceae</taxon>
        <taxon>Tremella</taxon>
    </lineage>
</organism>
<feature type="transmembrane region" description="Helical" evidence="6">
    <location>
        <begin position="291"/>
        <end position="313"/>
    </location>
</feature>
<evidence type="ECO:0000259" key="7">
    <source>
        <dbReference type="PROSITE" id="PS50850"/>
    </source>
</evidence>
<feature type="transmembrane region" description="Helical" evidence="6">
    <location>
        <begin position="349"/>
        <end position="367"/>
    </location>
</feature>
<dbReference type="InterPro" id="IPR011701">
    <property type="entry name" value="MFS"/>
</dbReference>
<feature type="domain" description="Major facilitator superfamily (MFS) profile" evidence="7">
    <location>
        <begin position="54"/>
        <end position="493"/>
    </location>
</feature>
<comment type="subcellular location">
    <subcellularLocation>
        <location evidence="1">Membrane</location>
        <topology evidence="1">Multi-pass membrane protein</topology>
    </subcellularLocation>
</comment>
<feature type="transmembrane region" description="Helical" evidence="6">
    <location>
        <begin position="50"/>
        <end position="67"/>
    </location>
</feature>
<keyword evidence="3 6" id="KW-0812">Transmembrane</keyword>
<gene>
    <name evidence="8" type="ORF">M231_00699</name>
</gene>
<dbReference type="EMBL" id="SDIL01000004">
    <property type="protein sequence ID" value="RXK41978.1"/>
    <property type="molecule type" value="Genomic_DNA"/>
</dbReference>
<dbReference type="GO" id="GO:0016020">
    <property type="term" value="C:membrane"/>
    <property type="evidence" value="ECO:0007669"/>
    <property type="project" value="UniProtKB-SubCell"/>
</dbReference>
<evidence type="ECO:0000256" key="2">
    <source>
        <dbReference type="ARBA" id="ARBA00022448"/>
    </source>
</evidence>
<feature type="transmembrane region" description="Helical" evidence="6">
    <location>
        <begin position="319"/>
        <end position="340"/>
    </location>
</feature>
<dbReference type="GO" id="GO:0022857">
    <property type="term" value="F:transmembrane transporter activity"/>
    <property type="evidence" value="ECO:0007669"/>
    <property type="project" value="InterPro"/>
</dbReference>